<accession>A0AAW2HYR9</accession>
<feature type="active site" description="Proton donor/acceptor" evidence="4">
    <location>
        <position position="334"/>
    </location>
</feature>
<dbReference type="GO" id="GO:0006000">
    <property type="term" value="P:fructose metabolic process"/>
    <property type="evidence" value="ECO:0007669"/>
    <property type="project" value="InterPro"/>
</dbReference>
<dbReference type="PIRSF" id="PIRSF000709">
    <property type="entry name" value="6PFK_2-Ptase"/>
    <property type="match status" value="1"/>
</dbReference>
<dbReference type="GO" id="GO:0005524">
    <property type="term" value="F:ATP binding"/>
    <property type="evidence" value="ECO:0007669"/>
    <property type="project" value="UniProtKB-KW"/>
</dbReference>
<dbReference type="FunFam" id="3.40.50.1240:FF:000001">
    <property type="entry name" value="6-phosphofructo-2-kinase/fructose-2, 6-bisphosphatase 3 isoform 2"/>
    <property type="match status" value="1"/>
</dbReference>
<feature type="binding site" evidence="5">
    <location>
        <position position="314"/>
    </location>
    <ligand>
        <name>substrate</name>
    </ligand>
</feature>
<dbReference type="InterPro" id="IPR013079">
    <property type="entry name" value="6Phosfructo_kin"/>
</dbReference>
<keyword evidence="2" id="KW-0547">Nucleotide-binding</keyword>
<comment type="similarity">
    <text evidence="1">In the C-terminal section; belongs to the phosphoglycerate mutase family.</text>
</comment>
<dbReference type="InterPro" id="IPR013078">
    <property type="entry name" value="His_Pase_superF_clade-1"/>
</dbReference>
<dbReference type="Pfam" id="PF01591">
    <property type="entry name" value="6PF2K"/>
    <property type="match status" value="1"/>
</dbReference>
<dbReference type="GO" id="GO:0004331">
    <property type="term" value="F:fructose-2,6-bisphosphate 2-phosphatase activity"/>
    <property type="evidence" value="ECO:0007669"/>
    <property type="project" value="TreeGrafter"/>
</dbReference>
<dbReference type="GO" id="GO:0006003">
    <property type="term" value="P:fructose 2,6-bisphosphate metabolic process"/>
    <property type="evidence" value="ECO:0007669"/>
    <property type="project" value="InterPro"/>
</dbReference>
<feature type="domain" description="6-phosphofructo-2-kinase" evidence="7">
    <location>
        <begin position="46"/>
        <end position="257"/>
    </location>
</feature>
<dbReference type="SMART" id="SM00855">
    <property type="entry name" value="PGAM"/>
    <property type="match status" value="1"/>
</dbReference>
<dbReference type="InterPro" id="IPR003094">
    <property type="entry name" value="6Pfruct_kin"/>
</dbReference>
<protein>
    <recommendedName>
        <fullName evidence="7">6-phosphofructo-2-kinase domain-containing protein</fullName>
    </recommendedName>
</protein>
<dbReference type="SUPFAM" id="SSF53254">
    <property type="entry name" value="Phosphoglycerate mutase-like"/>
    <property type="match status" value="1"/>
</dbReference>
<keyword evidence="3" id="KW-0067">ATP-binding</keyword>
<evidence type="ECO:0000256" key="4">
    <source>
        <dbReference type="PIRSR" id="PIRSR613078-1"/>
    </source>
</evidence>
<evidence type="ECO:0000256" key="6">
    <source>
        <dbReference type="SAM" id="MobiDB-lite"/>
    </source>
</evidence>
<dbReference type="GO" id="GO:0005829">
    <property type="term" value="C:cytosol"/>
    <property type="evidence" value="ECO:0007669"/>
    <property type="project" value="TreeGrafter"/>
</dbReference>
<proteinExistence type="inferred from homology"/>
<dbReference type="GO" id="GO:0003873">
    <property type="term" value="F:6-phosphofructo-2-kinase activity"/>
    <property type="evidence" value="ECO:0007669"/>
    <property type="project" value="InterPro"/>
</dbReference>
<feature type="active site" description="Tele-phosphohistidine intermediate" evidence="4">
    <location>
        <position position="265"/>
    </location>
</feature>
<dbReference type="SUPFAM" id="SSF52540">
    <property type="entry name" value="P-loop containing nucleoside triphosphate hydrolases"/>
    <property type="match status" value="1"/>
</dbReference>
<dbReference type="CDD" id="cd07067">
    <property type="entry name" value="HP_PGM_like"/>
    <property type="match status" value="1"/>
</dbReference>
<dbReference type="PRINTS" id="PR00991">
    <property type="entry name" value="6PFRUCTKNASE"/>
</dbReference>
<evidence type="ECO:0000259" key="7">
    <source>
        <dbReference type="Pfam" id="PF01591"/>
    </source>
</evidence>
<dbReference type="AlphaFoldDB" id="A0AAW2HYR9"/>
<gene>
    <name evidence="8" type="ORF">PYX00_003028</name>
</gene>
<feature type="region of interest" description="Disordered" evidence="6">
    <location>
        <begin position="1"/>
        <end position="41"/>
    </location>
</feature>
<dbReference type="Gene3D" id="3.40.50.1240">
    <property type="entry name" value="Phosphoglycerate mutase-like"/>
    <property type="match status" value="1"/>
</dbReference>
<name>A0AAW2HYR9_9NEOP</name>
<evidence type="ECO:0000256" key="5">
    <source>
        <dbReference type="PIRSR" id="PIRSR613078-2"/>
    </source>
</evidence>
<dbReference type="PANTHER" id="PTHR10606:SF65">
    <property type="entry name" value="6-PHOSPHOFRUCTO-2-KINASE_FRUCTOSE-2, 6-BISPHOSPHATASE-LIKE PROTEIN"/>
    <property type="match status" value="1"/>
</dbReference>
<dbReference type="EMBL" id="JARGDH010000002">
    <property type="protein sequence ID" value="KAL0275044.1"/>
    <property type="molecule type" value="Genomic_DNA"/>
</dbReference>
<reference evidence="8" key="1">
    <citation type="journal article" date="2024" name="Gigascience">
        <title>Chromosome-level genome of the poultry shaft louse Menopon gallinae provides insight into the host-switching and adaptive evolution of parasitic lice.</title>
        <authorList>
            <person name="Xu Y."/>
            <person name="Ma L."/>
            <person name="Liu S."/>
            <person name="Liang Y."/>
            <person name="Liu Q."/>
            <person name="He Z."/>
            <person name="Tian L."/>
            <person name="Duan Y."/>
            <person name="Cai W."/>
            <person name="Li H."/>
            <person name="Song F."/>
        </authorList>
    </citation>
    <scope>NUCLEOTIDE SEQUENCE</scope>
    <source>
        <strain evidence="8">Cailab_2023a</strain>
    </source>
</reference>
<dbReference type="Gene3D" id="3.40.50.300">
    <property type="entry name" value="P-loop containing nucleotide triphosphate hydrolases"/>
    <property type="match status" value="1"/>
</dbReference>
<evidence type="ECO:0000256" key="1">
    <source>
        <dbReference type="ARBA" id="ARBA00008408"/>
    </source>
</evidence>
<evidence type="ECO:0000256" key="3">
    <source>
        <dbReference type="ARBA" id="ARBA00022840"/>
    </source>
</evidence>
<evidence type="ECO:0000313" key="8">
    <source>
        <dbReference type="EMBL" id="KAL0275044.1"/>
    </source>
</evidence>
<feature type="compositionally biased region" description="Polar residues" evidence="6">
    <location>
        <begin position="13"/>
        <end position="23"/>
    </location>
</feature>
<organism evidence="8">
    <name type="scientific">Menopon gallinae</name>
    <name type="common">poultry shaft louse</name>
    <dbReference type="NCBI Taxonomy" id="328185"/>
    <lineage>
        <taxon>Eukaryota</taxon>
        <taxon>Metazoa</taxon>
        <taxon>Ecdysozoa</taxon>
        <taxon>Arthropoda</taxon>
        <taxon>Hexapoda</taxon>
        <taxon>Insecta</taxon>
        <taxon>Pterygota</taxon>
        <taxon>Neoptera</taxon>
        <taxon>Paraneoptera</taxon>
        <taxon>Psocodea</taxon>
        <taxon>Troctomorpha</taxon>
        <taxon>Phthiraptera</taxon>
        <taxon>Amblycera</taxon>
        <taxon>Menoponidae</taxon>
        <taxon>Menopon</taxon>
    </lineage>
</organism>
<dbReference type="FunFam" id="3.40.50.300:FF:000644">
    <property type="entry name" value="GpmB, Fructose-2,6-bisphosphatase"/>
    <property type="match status" value="1"/>
</dbReference>
<evidence type="ECO:0000256" key="2">
    <source>
        <dbReference type="ARBA" id="ARBA00022741"/>
    </source>
</evidence>
<dbReference type="Pfam" id="PF00300">
    <property type="entry name" value="His_Phos_1"/>
    <property type="match status" value="1"/>
</dbReference>
<dbReference type="InterPro" id="IPR029033">
    <property type="entry name" value="His_PPase_superfam"/>
</dbReference>
<comment type="caution">
    <text evidence="8">The sequence shown here is derived from an EMBL/GenBank/DDBJ whole genome shotgun (WGS) entry which is preliminary data.</text>
</comment>
<dbReference type="PANTHER" id="PTHR10606">
    <property type="entry name" value="6-PHOSPHOFRUCTO-2-KINASE/FRUCTOSE-2,6-BISPHOSPHATASE"/>
    <property type="match status" value="1"/>
</dbReference>
<feature type="binding site" evidence="5">
    <location>
        <begin position="264"/>
        <end position="271"/>
    </location>
    <ligand>
        <name>substrate</name>
    </ligand>
</feature>
<sequence>MNYQSAISEGDQQDSSSIYTEMQCNDRKPVTMGKTSTNNGSRPKEFGPLVVAFVGLPARGKTVLAHKLSRWLRWNDIPTEVFNVCDYCRKHITLYNHNMFRADDPEAQEMRHRSTVEAMEDVVRWLKGNGQVAILDGTNPNRSHRQLLYEYFVNQLAFKMLFIECVCDDDSILERNIKEILQFNFDYKQMKREIAMKDLRCKIEHFKEQYEMLSRKAESHLSFIKVINGGEDISVHRVKGQLENKILYYISNLRVRPRTLYFSRHGESEFNLLGRIGGDASLSPRGIQYAQCLARYFNQASIPGLRVWTSQKRRTKQTAQEILAPCESIEALNELDAGVCEGMTYEEMQEQHPQEFAWRDQDKLHYRYPWGESYVDLMKRIEPVLMQLESEENILIISHQAILRCVLGYFLDKKADQLPYLEIPLHTILKLTMDGYNVKMELIKLNVDCVDTQRKQPKNCSVTRTSHEALKTVPSHYDNLKFWSQTGIVGMGHNQV</sequence>
<dbReference type="InterPro" id="IPR027417">
    <property type="entry name" value="P-loop_NTPase"/>
</dbReference>